<organism evidence="6 7">
    <name type="scientific">Apiotrichum porosum</name>
    <dbReference type="NCBI Taxonomy" id="105984"/>
    <lineage>
        <taxon>Eukaryota</taxon>
        <taxon>Fungi</taxon>
        <taxon>Dikarya</taxon>
        <taxon>Basidiomycota</taxon>
        <taxon>Agaricomycotina</taxon>
        <taxon>Tremellomycetes</taxon>
        <taxon>Trichosporonales</taxon>
        <taxon>Trichosporonaceae</taxon>
        <taxon>Apiotrichum</taxon>
    </lineage>
</organism>
<dbReference type="RefSeq" id="XP_028473376.1">
    <property type="nucleotide sequence ID" value="XM_028618420.1"/>
</dbReference>
<name>A0A427XH63_9TREE</name>
<comment type="caution">
    <text evidence="6">The sequence shown here is derived from an EMBL/GenBank/DDBJ whole genome shotgun (WGS) entry which is preliminary data.</text>
</comment>
<feature type="transmembrane region" description="Helical" evidence="4">
    <location>
        <begin position="504"/>
        <end position="526"/>
    </location>
</feature>
<gene>
    <name evidence="6" type="ORF">EHS24_002693</name>
</gene>
<dbReference type="EMBL" id="RSCE01000013">
    <property type="protein sequence ID" value="RSH78229.1"/>
    <property type="molecule type" value="Genomic_DNA"/>
</dbReference>
<dbReference type="SUPFAM" id="SSF103473">
    <property type="entry name" value="MFS general substrate transporter"/>
    <property type="match status" value="1"/>
</dbReference>
<keyword evidence="4" id="KW-1133">Transmembrane helix</keyword>
<feature type="transmembrane region" description="Helical" evidence="4">
    <location>
        <begin position="373"/>
        <end position="395"/>
    </location>
</feature>
<dbReference type="InterPro" id="IPR011701">
    <property type="entry name" value="MFS"/>
</dbReference>
<dbReference type="PANTHER" id="PTHR11360">
    <property type="entry name" value="MONOCARBOXYLATE TRANSPORTER"/>
    <property type="match status" value="1"/>
</dbReference>
<dbReference type="PROSITE" id="PS50850">
    <property type="entry name" value="MFS"/>
    <property type="match status" value="1"/>
</dbReference>
<dbReference type="InterPro" id="IPR050327">
    <property type="entry name" value="Proton-linked_MCT"/>
</dbReference>
<evidence type="ECO:0000259" key="5">
    <source>
        <dbReference type="PROSITE" id="PS50850"/>
    </source>
</evidence>
<dbReference type="GO" id="GO:0016020">
    <property type="term" value="C:membrane"/>
    <property type="evidence" value="ECO:0007669"/>
    <property type="project" value="UniProtKB-SubCell"/>
</dbReference>
<dbReference type="AlphaFoldDB" id="A0A427XH63"/>
<evidence type="ECO:0000313" key="7">
    <source>
        <dbReference type="Proteomes" id="UP000279236"/>
    </source>
</evidence>
<dbReference type="PANTHER" id="PTHR11360:SF319">
    <property type="entry name" value="MAJOR FACILITATOR SUPERFAMILY (MFS) PROFILE DOMAIN-CONTAINING PROTEIN"/>
    <property type="match status" value="1"/>
</dbReference>
<dbReference type="InterPro" id="IPR036259">
    <property type="entry name" value="MFS_trans_sf"/>
</dbReference>
<feature type="compositionally biased region" description="Polar residues" evidence="3">
    <location>
        <begin position="1"/>
        <end position="15"/>
    </location>
</feature>
<comment type="subcellular location">
    <subcellularLocation>
        <location evidence="1">Membrane</location>
        <topology evidence="1">Multi-pass membrane protein</topology>
    </subcellularLocation>
</comment>
<feature type="transmembrane region" description="Helical" evidence="4">
    <location>
        <begin position="607"/>
        <end position="628"/>
    </location>
</feature>
<feature type="domain" description="Major facilitator superfamily (MFS) profile" evidence="5">
    <location>
        <begin position="246"/>
        <end position="637"/>
    </location>
</feature>
<dbReference type="OrthoDB" id="6509908at2759"/>
<protein>
    <recommendedName>
        <fullName evidence="5">Major facilitator superfamily (MFS) profile domain-containing protein</fullName>
    </recommendedName>
</protein>
<feature type="transmembrane region" description="Helical" evidence="4">
    <location>
        <begin position="244"/>
        <end position="265"/>
    </location>
</feature>
<dbReference type="Proteomes" id="UP000279236">
    <property type="component" value="Unassembled WGS sequence"/>
</dbReference>
<accession>A0A427XH63</accession>
<proteinExistence type="inferred from homology"/>
<evidence type="ECO:0000256" key="4">
    <source>
        <dbReference type="SAM" id="Phobius"/>
    </source>
</evidence>
<feature type="transmembrane region" description="Helical" evidence="4">
    <location>
        <begin position="533"/>
        <end position="551"/>
    </location>
</feature>
<dbReference type="InterPro" id="IPR020846">
    <property type="entry name" value="MFS_dom"/>
</dbReference>
<feature type="transmembrane region" description="Helical" evidence="4">
    <location>
        <begin position="445"/>
        <end position="467"/>
    </location>
</feature>
<reference evidence="6 7" key="1">
    <citation type="submission" date="2018-11" db="EMBL/GenBank/DDBJ databases">
        <title>Genome sequence of Apiotrichum porosum DSM 27194.</title>
        <authorList>
            <person name="Aliyu H."/>
            <person name="Gorte O."/>
            <person name="Ochsenreither K."/>
        </authorList>
    </citation>
    <scope>NUCLEOTIDE SEQUENCE [LARGE SCALE GENOMIC DNA]</scope>
    <source>
        <strain evidence="6 7">DSM 27194</strain>
    </source>
</reference>
<evidence type="ECO:0000256" key="2">
    <source>
        <dbReference type="ARBA" id="ARBA00006727"/>
    </source>
</evidence>
<sequence>MTSPGDTRVNTPTSRKSLEYDTDSDDEDKKDEAVAGDKPAEMSDSSGELHDEHEHGQHELAPLPDIGGGGGGRKKTARTSSFTSGHSGPGRLRSRPRAFSAGAGTGAVVTLGGELPTTAPIYPPNGANHGLAGHFKDGTAGGPLALTASRVSNVSNHTFADAASLVNLPGLSRVETRTERRARARAGTVTTLASLARTVSAFTEGIDEKDEKDERDSVGEEALVAVQILDDGDEVVYPDGGIEAWLVLCGGVCAAVCAFGLAASVGAFQSYYKDHLLSDFTSSQIAWIGSAQAAICFALCLFTGPLFDRYGCRKLLASGTFSLVLGFCMLSLCTKYYQIFLCHATLISLGMDLLFVVPMGAVGQWFFLKRGLAFGILMMGSSAGAIIWPVIVANLPEKIGFGWTCRLIALLVAILGTAATFLIRTRLPPNPPGSFFHFDEFKNPAYAFVAFSFPCFVFGFFSFLTFIGTYGKLVGLGTLAPYLLMITNGASGFGRVFAGLMADMVGTFNVAIIGQLGMVILMFAWLGMKSAPALIALCVLYGFLSGAPVSLQGPMVTAAATDPRIAGTLIGQALMVQSFAQLCGPPIFGAIVGAGSTEEQLKRFPHAIAFGASMLACSMGLIICARVYRTRKLFAIV</sequence>
<evidence type="ECO:0000256" key="1">
    <source>
        <dbReference type="ARBA" id="ARBA00004141"/>
    </source>
</evidence>
<keyword evidence="4" id="KW-0472">Membrane</keyword>
<dbReference type="GO" id="GO:0022857">
    <property type="term" value="F:transmembrane transporter activity"/>
    <property type="evidence" value="ECO:0007669"/>
    <property type="project" value="InterPro"/>
</dbReference>
<dbReference type="Pfam" id="PF07690">
    <property type="entry name" value="MFS_1"/>
    <property type="match status" value="1"/>
</dbReference>
<feature type="transmembrane region" description="Helical" evidence="4">
    <location>
        <begin position="346"/>
        <end position="367"/>
    </location>
</feature>
<feature type="compositionally biased region" description="Basic and acidic residues" evidence="3">
    <location>
        <begin position="30"/>
        <end position="58"/>
    </location>
</feature>
<dbReference type="Gene3D" id="1.20.1250.20">
    <property type="entry name" value="MFS general substrate transporter like domains"/>
    <property type="match status" value="1"/>
</dbReference>
<evidence type="ECO:0000313" key="6">
    <source>
        <dbReference type="EMBL" id="RSH78229.1"/>
    </source>
</evidence>
<feature type="compositionally biased region" description="Acidic residues" evidence="3">
    <location>
        <begin position="20"/>
        <end position="29"/>
    </location>
</feature>
<dbReference type="GeneID" id="39587236"/>
<comment type="similarity">
    <text evidence="2">Belongs to the major facilitator superfamily. Monocarboxylate porter (TC 2.A.1.13) family.</text>
</comment>
<feature type="region of interest" description="Disordered" evidence="3">
    <location>
        <begin position="1"/>
        <end position="98"/>
    </location>
</feature>
<feature type="transmembrane region" description="Helical" evidence="4">
    <location>
        <begin position="285"/>
        <end position="304"/>
    </location>
</feature>
<feature type="transmembrane region" description="Helical" evidence="4">
    <location>
        <begin position="407"/>
        <end position="425"/>
    </location>
</feature>
<feature type="transmembrane region" description="Helical" evidence="4">
    <location>
        <begin position="316"/>
        <end position="334"/>
    </location>
</feature>
<feature type="transmembrane region" description="Helical" evidence="4">
    <location>
        <begin position="479"/>
        <end position="498"/>
    </location>
</feature>
<keyword evidence="4" id="KW-0812">Transmembrane</keyword>
<keyword evidence="7" id="KW-1185">Reference proteome</keyword>
<evidence type="ECO:0000256" key="3">
    <source>
        <dbReference type="SAM" id="MobiDB-lite"/>
    </source>
</evidence>